<dbReference type="EC" id="1.1.1.-" evidence="1"/>
<sequence>MNNFQYYNPVRMVFGEGQIKELANLVPDNARVLITFCD</sequence>
<proteinExistence type="predicted"/>
<name>A0A378Q8M2_FAUOS</name>
<keyword evidence="2" id="KW-1185">Reference proteome</keyword>
<evidence type="ECO:0000313" key="1">
    <source>
        <dbReference type="EMBL" id="STY96528.1"/>
    </source>
</evidence>
<dbReference type="AlphaFoldDB" id="A0A378Q8M2"/>
<organism evidence="1 2">
    <name type="scientific">Faucicola osloensis</name>
    <name type="common">Moraxella osloensis</name>
    <dbReference type="NCBI Taxonomy" id="34062"/>
    <lineage>
        <taxon>Bacteria</taxon>
        <taxon>Pseudomonadati</taxon>
        <taxon>Pseudomonadota</taxon>
        <taxon>Gammaproteobacteria</taxon>
        <taxon>Moraxellales</taxon>
        <taxon>Moraxellaceae</taxon>
        <taxon>Faucicola</taxon>
    </lineage>
</organism>
<reference evidence="1 2" key="1">
    <citation type="submission" date="2018-06" db="EMBL/GenBank/DDBJ databases">
        <authorList>
            <consortium name="Pathogen Informatics"/>
            <person name="Doyle S."/>
        </authorList>
    </citation>
    <scope>NUCLEOTIDE SEQUENCE [LARGE SCALE GENOMIC DNA]</scope>
    <source>
        <strain evidence="1 2">NCTC10465</strain>
    </source>
</reference>
<dbReference type="SUPFAM" id="SSF56796">
    <property type="entry name" value="Dehydroquinate synthase-like"/>
    <property type="match status" value="1"/>
</dbReference>
<dbReference type="EMBL" id="UGPY01000001">
    <property type="protein sequence ID" value="STY96528.1"/>
    <property type="molecule type" value="Genomic_DNA"/>
</dbReference>
<keyword evidence="1" id="KW-0560">Oxidoreductase</keyword>
<dbReference type="GO" id="GO:0016491">
    <property type="term" value="F:oxidoreductase activity"/>
    <property type="evidence" value="ECO:0007669"/>
    <property type="project" value="UniProtKB-KW"/>
</dbReference>
<evidence type="ECO:0000313" key="2">
    <source>
        <dbReference type="Proteomes" id="UP000255230"/>
    </source>
</evidence>
<dbReference type="Proteomes" id="UP000255230">
    <property type="component" value="Unassembled WGS sequence"/>
</dbReference>
<protein>
    <submittedName>
        <fullName evidence="1">Alcohol dehydrogenase YqhD</fullName>
        <ecNumber evidence="1">1.1.1.-</ecNumber>
    </submittedName>
</protein>
<gene>
    <name evidence="1" type="primary">yqhD</name>
    <name evidence="1" type="ORF">NCTC10465_00284</name>
</gene>
<accession>A0A378Q8M2</accession>